<feature type="compositionally biased region" description="Acidic residues" evidence="1">
    <location>
        <begin position="97"/>
        <end position="108"/>
    </location>
</feature>
<dbReference type="Proteomes" id="UP001642484">
    <property type="component" value="Unassembled WGS sequence"/>
</dbReference>
<reference evidence="2 3" key="1">
    <citation type="submission" date="2024-02" db="EMBL/GenBank/DDBJ databases">
        <authorList>
            <person name="Chen Y."/>
            <person name="Shah S."/>
            <person name="Dougan E. K."/>
            <person name="Thang M."/>
            <person name="Chan C."/>
        </authorList>
    </citation>
    <scope>NUCLEOTIDE SEQUENCE [LARGE SCALE GENOMIC DNA]</scope>
</reference>
<feature type="region of interest" description="Disordered" evidence="1">
    <location>
        <begin position="72"/>
        <end position="108"/>
    </location>
</feature>
<accession>A0ABP0HUC2</accession>
<comment type="caution">
    <text evidence="2">The sequence shown here is derived from an EMBL/GenBank/DDBJ whole genome shotgun (WGS) entry which is preliminary data.</text>
</comment>
<evidence type="ECO:0000256" key="1">
    <source>
        <dbReference type="SAM" id="MobiDB-lite"/>
    </source>
</evidence>
<evidence type="ECO:0000313" key="2">
    <source>
        <dbReference type="EMBL" id="CAK8993427.1"/>
    </source>
</evidence>
<dbReference type="EMBL" id="CAXAMN010001237">
    <property type="protein sequence ID" value="CAK8993427.1"/>
    <property type="molecule type" value="Genomic_DNA"/>
</dbReference>
<organism evidence="2 3">
    <name type="scientific">Durusdinium trenchii</name>
    <dbReference type="NCBI Taxonomy" id="1381693"/>
    <lineage>
        <taxon>Eukaryota</taxon>
        <taxon>Sar</taxon>
        <taxon>Alveolata</taxon>
        <taxon>Dinophyceae</taxon>
        <taxon>Suessiales</taxon>
        <taxon>Symbiodiniaceae</taxon>
        <taxon>Durusdinium</taxon>
    </lineage>
</organism>
<protein>
    <submittedName>
        <fullName evidence="2">Uncharacterized protein</fullName>
    </submittedName>
</protein>
<feature type="compositionally biased region" description="Basic and acidic residues" evidence="1">
    <location>
        <begin position="84"/>
        <end position="95"/>
    </location>
</feature>
<proteinExistence type="predicted"/>
<sequence>MSLKRASAACSSCCQVSTSPGGERTADWTMPAQEEAISFHRVLVVPVFVSEDGAASVVLMLVLQYVCDPVSSASQDSVDENDQEDRNTDRVHINNDADVEEAYDACCA</sequence>
<evidence type="ECO:0000313" key="3">
    <source>
        <dbReference type="Proteomes" id="UP001642484"/>
    </source>
</evidence>
<keyword evidence="3" id="KW-1185">Reference proteome</keyword>
<name>A0ABP0HUC2_9DINO</name>
<gene>
    <name evidence="2" type="ORF">CCMP2556_LOCUS3238</name>
</gene>